<gene>
    <name evidence="2" type="ORF">METZ01_LOCUS299568</name>
</gene>
<dbReference type="AlphaFoldDB" id="A0A382MCP6"/>
<accession>A0A382MCP6</accession>
<dbReference type="EMBL" id="UINC01092810">
    <property type="protein sequence ID" value="SVC46714.1"/>
    <property type="molecule type" value="Genomic_DNA"/>
</dbReference>
<sequence>MANKDNFGKGESPWGSSGGGNGS</sequence>
<feature type="region of interest" description="Disordered" evidence="1">
    <location>
        <begin position="1"/>
        <end position="23"/>
    </location>
</feature>
<name>A0A382MCP6_9ZZZZ</name>
<organism evidence="2">
    <name type="scientific">marine metagenome</name>
    <dbReference type="NCBI Taxonomy" id="408172"/>
    <lineage>
        <taxon>unclassified sequences</taxon>
        <taxon>metagenomes</taxon>
        <taxon>ecological metagenomes</taxon>
    </lineage>
</organism>
<reference evidence="2" key="1">
    <citation type="submission" date="2018-05" db="EMBL/GenBank/DDBJ databases">
        <authorList>
            <person name="Lanie J.A."/>
            <person name="Ng W.-L."/>
            <person name="Kazmierczak K.M."/>
            <person name="Andrzejewski T.M."/>
            <person name="Davidsen T.M."/>
            <person name="Wayne K.J."/>
            <person name="Tettelin H."/>
            <person name="Glass J.I."/>
            <person name="Rusch D."/>
            <person name="Podicherti R."/>
            <person name="Tsui H.-C.T."/>
            <person name="Winkler M.E."/>
        </authorList>
    </citation>
    <scope>NUCLEOTIDE SEQUENCE</scope>
</reference>
<evidence type="ECO:0000256" key="1">
    <source>
        <dbReference type="SAM" id="MobiDB-lite"/>
    </source>
</evidence>
<proteinExistence type="predicted"/>
<feature type="non-terminal residue" evidence="2">
    <location>
        <position position="23"/>
    </location>
</feature>
<evidence type="ECO:0000313" key="2">
    <source>
        <dbReference type="EMBL" id="SVC46714.1"/>
    </source>
</evidence>
<protein>
    <submittedName>
        <fullName evidence="2">Uncharacterized protein</fullName>
    </submittedName>
</protein>